<dbReference type="EMBL" id="DXBU01000022">
    <property type="protein sequence ID" value="HIZ21532.1"/>
    <property type="molecule type" value="Genomic_DNA"/>
</dbReference>
<dbReference type="Gene3D" id="2.60.200.20">
    <property type="match status" value="1"/>
</dbReference>
<evidence type="ECO:0000259" key="2">
    <source>
        <dbReference type="PROSITE" id="PS50006"/>
    </source>
</evidence>
<dbReference type="AlphaFoldDB" id="A0A9D2DQV6"/>
<reference evidence="3" key="2">
    <citation type="submission" date="2021-04" db="EMBL/GenBank/DDBJ databases">
        <authorList>
            <person name="Gilroy R."/>
        </authorList>
    </citation>
    <scope>NUCLEOTIDE SEQUENCE</scope>
    <source>
        <strain evidence="3">14324</strain>
    </source>
</reference>
<feature type="transmembrane region" description="Helical" evidence="1">
    <location>
        <begin position="46"/>
        <end position="68"/>
    </location>
</feature>
<proteinExistence type="predicted"/>
<dbReference type="Proteomes" id="UP000824041">
    <property type="component" value="Unassembled WGS sequence"/>
</dbReference>
<dbReference type="InterPro" id="IPR008984">
    <property type="entry name" value="SMAD_FHA_dom_sf"/>
</dbReference>
<evidence type="ECO:0000313" key="4">
    <source>
        <dbReference type="Proteomes" id="UP000824041"/>
    </source>
</evidence>
<reference evidence="3" key="1">
    <citation type="journal article" date="2021" name="PeerJ">
        <title>Extensive microbial diversity within the chicken gut microbiome revealed by metagenomics and culture.</title>
        <authorList>
            <person name="Gilroy R."/>
            <person name="Ravi A."/>
            <person name="Getino M."/>
            <person name="Pursley I."/>
            <person name="Horton D.L."/>
            <person name="Alikhan N.F."/>
            <person name="Baker D."/>
            <person name="Gharbi K."/>
            <person name="Hall N."/>
            <person name="Watson M."/>
            <person name="Adriaenssens E.M."/>
            <person name="Foster-Nyarko E."/>
            <person name="Jarju S."/>
            <person name="Secka A."/>
            <person name="Antonio M."/>
            <person name="Oren A."/>
            <person name="Chaudhuri R.R."/>
            <person name="La Ragione R."/>
            <person name="Hildebrand F."/>
            <person name="Pallen M.J."/>
        </authorList>
    </citation>
    <scope>NUCLEOTIDE SEQUENCE</scope>
    <source>
        <strain evidence="3">14324</strain>
    </source>
</reference>
<evidence type="ECO:0000313" key="3">
    <source>
        <dbReference type="EMBL" id="HIZ21532.1"/>
    </source>
</evidence>
<dbReference type="InterPro" id="IPR000253">
    <property type="entry name" value="FHA_dom"/>
</dbReference>
<dbReference type="PROSITE" id="PS50006">
    <property type="entry name" value="FHA_DOMAIN"/>
    <property type="match status" value="1"/>
</dbReference>
<protein>
    <submittedName>
        <fullName evidence="3">FHA domain-containing protein</fullName>
    </submittedName>
</protein>
<accession>A0A9D2DQV6</accession>
<comment type="caution">
    <text evidence="3">The sequence shown here is derived from an EMBL/GenBank/DDBJ whole genome shotgun (WGS) entry which is preliminary data.</text>
</comment>
<gene>
    <name evidence="3" type="ORF">IAA21_01870</name>
</gene>
<name>A0A9D2DQV6_9FIRM</name>
<evidence type="ECO:0000256" key="1">
    <source>
        <dbReference type="SAM" id="Phobius"/>
    </source>
</evidence>
<keyword evidence="1" id="KW-0812">Transmembrane</keyword>
<feature type="transmembrane region" description="Helical" evidence="1">
    <location>
        <begin position="136"/>
        <end position="156"/>
    </location>
</feature>
<dbReference type="SUPFAM" id="SSF49879">
    <property type="entry name" value="SMAD/FHA domain"/>
    <property type="match status" value="1"/>
</dbReference>
<dbReference type="CDD" id="cd00060">
    <property type="entry name" value="FHA"/>
    <property type="match status" value="1"/>
</dbReference>
<feature type="transmembrane region" description="Helical" evidence="1">
    <location>
        <begin position="7"/>
        <end position="31"/>
    </location>
</feature>
<feature type="domain" description="FHA" evidence="2">
    <location>
        <begin position="203"/>
        <end position="254"/>
    </location>
</feature>
<sequence length="281" mass="30566">MKKSTILNVVISVLGGLGVLCLAMVLLNILAPGGILEKMVYGGLLILYRAGILLPSALALAAAVLIWIKKIKGRYLLSFGLSLGGVVILLFTELVLVPWQITRYLDGISFFSEAVESAFGMLDICRIAMGVLGTEYLVGALLLAVMSCLCLAGNFLKENIPSGEREKEQPEEKTMSLEREPAILGLKGDYAGGRIPLRPGDSLMIGSDNRLCNLVTEGNEISGQHCCVEYNKEKDEYLVQDLSETGTYTNDGRRLKTGEGEWLCRNSLLILGSEENTFLLE</sequence>
<dbReference type="Pfam" id="PF00498">
    <property type="entry name" value="FHA"/>
    <property type="match status" value="1"/>
</dbReference>
<keyword evidence="1" id="KW-0472">Membrane</keyword>
<organism evidence="3 4">
    <name type="scientific">Candidatus Blautia faecigallinarum</name>
    <dbReference type="NCBI Taxonomy" id="2838488"/>
    <lineage>
        <taxon>Bacteria</taxon>
        <taxon>Bacillati</taxon>
        <taxon>Bacillota</taxon>
        <taxon>Clostridia</taxon>
        <taxon>Lachnospirales</taxon>
        <taxon>Lachnospiraceae</taxon>
        <taxon>Blautia</taxon>
    </lineage>
</organism>
<keyword evidence="1" id="KW-1133">Transmembrane helix</keyword>
<feature type="transmembrane region" description="Helical" evidence="1">
    <location>
        <begin position="75"/>
        <end position="101"/>
    </location>
</feature>